<organism evidence="2 3">
    <name type="scientific">Adiantum capillus-veneris</name>
    <name type="common">Maidenhair fern</name>
    <dbReference type="NCBI Taxonomy" id="13818"/>
    <lineage>
        <taxon>Eukaryota</taxon>
        <taxon>Viridiplantae</taxon>
        <taxon>Streptophyta</taxon>
        <taxon>Embryophyta</taxon>
        <taxon>Tracheophyta</taxon>
        <taxon>Polypodiopsida</taxon>
        <taxon>Polypodiidae</taxon>
        <taxon>Polypodiales</taxon>
        <taxon>Pteridineae</taxon>
        <taxon>Pteridaceae</taxon>
        <taxon>Vittarioideae</taxon>
        <taxon>Adiantum</taxon>
    </lineage>
</organism>
<feature type="chain" id="PRO_5038867544" evidence="1">
    <location>
        <begin position="24"/>
        <end position="119"/>
    </location>
</feature>
<dbReference type="EMBL" id="JABFUD020000010">
    <property type="protein sequence ID" value="KAI5074605.1"/>
    <property type="molecule type" value="Genomic_DNA"/>
</dbReference>
<comment type="caution">
    <text evidence="2">The sequence shown here is derived from an EMBL/GenBank/DDBJ whole genome shotgun (WGS) entry which is preliminary data.</text>
</comment>
<evidence type="ECO:0000313" key="2">
    <source>
        <dbReference type="EMBL" id="KAI5074605.1"/>
    </source>
</evidence>
<gene>
    <name evidence="2" type="ORF">GOP47_0010566</name>
</gene>
<proteinExistence type="predicted"/>
<dbReference type="Proteomes" id="UP000886520">
    <property type="component" value="Chromosome 10"/>
</dbReference>
<reference evidence="2" key="1">
    <citation type="submission" date="2021-01" db="EMBL/GenBank/DDBJ databases">
        <title>Adiantum capillus-veneris genome.</title>
        <authorList>
            <person name="Fang Y."/>
            <person name="Liao Q."/>
        </authorList>
    </citation>
    <scope>NUCLEOTIDE SEQUENCE</scope>
    <source>
        <strain evidence="2">H3</strain>
        <tissue evidence="2">Leaf</tissue>
    </source>
</reference>
<keyword evidence="1" id="KW-0732">Signal</keyword>
<dbReference type="AlphaFoldDB" id="A0A9D4ZIX2"/>
<evidence type="ECO:0000256" key="1">
    <source>
        <dbReference type="SAM" id="SignalP"/>
    </source>
</evidence>
<evidence type="ECO:0000313" key="3">
    <source>
        <dbReference type="Proteomes" id="UP000886520"/>
    </source>
</evidence>
<protein>
    <submittedName>
        <fullName evidence="2">Uncharacterized protein</fullName>
    </submittedName>
</protein>
<sequence>MAKQTLLLHGAGVLLVLLAVVLSQMVVGGASVEWRMEVENMADGVENGTVNDLWCGVGVEEQGDLDYGPVQGADTSAPDGSYWHLHERKDDYLSSLKMPTLSYGCRLQVQSLKSGPALT</sequence>
<keyword evidence="3" id="KW-1185">Reference proteome</keyword>
<feature type="signal peptide" evidence="1">
    <location>
        <begin position="1"/>
        <end position="23"/>
    </location>
</feature>
<name>A0A9D4ZIX2_ADICA</name>
<accession>A0A9D4ZIX2</accession>